<dbReference type="Gene3D" id="3.30.465.10">
    <property type="match status" value="1"/>
</dbReference>
<evidence type="ECO:0000256" key="19">
    <source>
        <dbReference type="HAMAP-Rule" id="MF_00037"/>
    </source>
</evidence>
<comment type="caution">
    <text evidence="21">The sequence shown here is derived from an EMBL/GenBank/DDBJ whole genome shotgun (WGS) entry which is preliminary data.</text>
</comment>
<comment type="cofactor">
    <cofactor evidence="1 19">
        <name>FAD</name>
        <dbReference type="ChEBI" id="CHEBI:57692"/>
    </cofactor>
</comment>
<dbReference type="InterPro" id="IPR011601">
    <property type="entry name" value="MurB_C"/>
</dbReference>
<feature type="domain" description="FAD-binding PCMH-type" evidence="20">
    <location>
        <begin position="17"/>
        <end position="196"/>
    </location>
</feature>
<dbReference type="InterPro" id="IPR036635">
    <property type="entry name" value="MurB_C_sf"/>
</dbReference>
<comment type="catalytic activity">
    <reaction evidence="18 19">
        <text>UDP-N-acetyl-alpha-D-muramate + NADP(+) = UDP-N-acetyl-3-O-(1-carboxyvinyl)-alpha-D-glucosamine + NADPH + H(+)</text>
        <dbReference type="Rhea" id="RHEA:12248"/>
        <dbReference type="ChEBI" id="CHEBI:15378"/>
        <dbReference type="ChEBI" id="CHEBI:57783"/>
        <dbReference type="ChEBI" id="CHEBI:58349"/>
        <dbReference type="ChEBI" id="CHEBI:68483"/>
        <dbReference type="ChEBI" id="CHEBI:70757"/>
        <dbReference type="EC" id="1.3.1.98"/>
    </reaction>
</comment>
<accession>A0A9D9NLW0</accession>
<dbReference type="Proteomes" id="UP000823771">
    <property type="component" value="Unassembled WGS sequence"/>
</dbReference>
<dbReference type="EMBL" id="JADILZ010000057">
    <property type="protein sequence ID" value="MBO8478534.1"/>
    <property type="molecule type" value="Genomic_DNA"/>
</dbReference>
<dbReference type="SUPFAM" id="SSF56194">
    <property type="entry name" value="Uridine diphospho-N-Acetylenolpyruvylglucosamine reductase, MurB, C-terminal domain"/>
    <property type="match status" value="1"/>
</dbReference>
<evidence type="ECO:0000259" key="20">
    <source>
        <dbReference type="PROSITE" id="PS51387"/>
    </source>
</evidence>
<reference evidence="21" key="2">
    <citation type="journal article" date="2021" name="PeerJ">
        <title>Extensive microbial diversity within the chicken gut microbiome revealed by metagenomics and culture.</title>
        <authorList>
            <person name="Gilroy R."/>
            <person name="Ravi A."/>
            <person name="Getino M."/>
            <person name="Pursley I."/>
            <person name="Horton D.L."/>
            <person name="Alikhan N.F."/>
            <person name="Baker D."/>
            <person name="Gharbi K."/>
            <person name="Hall N."/>
            <person name="Watson M."/>
            <person name="Adriaenssens E.M."/>
            <person name="Foster-Nyarko E."/>
            <person name="Jarju S."/>
            <person name="Secka A."/>
            <person name="Antonio M."/>
            <person name="Oren A."/>
            <person name="Chaudhuri R.R."/>
            <person name="La Ragione R."/>
            <person name="Hildebrand F."/>
            <person name="Pallen M.J."/>
        </authorList>
    </citation>
    <scope>NUCLEOTIDE SEQUENCE</scope>
    <source>
        <strain evidence="21">2478</strain>
    </source>
</reference>
<dbReference type="Pfam" id="PF01565">
    <property type="entry name" value="FAD_binding_4"/>
    <property type="match status" value="1"/>
</dbReference>
<dbReference type="Gene3D" id="3.90.78.10">
    <property type="entry name" value="UDP-N-acetylenolpyruvoylglucosamine reductase, C-terminal domain"/>
    <property type="match status" value="1"/>
</dbReference>
<organism evidence="21 22">
    <name type="scientific">Candidatus Cryptobacteroides excrementipullorum</name>
    <dbReference type="NCBI Taxonomy" id="2840761"/>
    <lineage>
        <taxon>Bacteria</taxon>
        <taxon>Pseudomonadati</taxon>
        <taxon>Bacteroidota</taxon>
        <taxon>Bacteroidia</taxon>
        <taxon>Bacteroidales</taxon>
        <taxon>Candidatus Cryptobacteroides</taxon>
    </lineage>
</organism>
<dbReference type="InterPro" id="IPR036318">
    <property type="entry name" value="FAD-bd_PCMH-like_sf"/>
</dbReference>
<keyword evidence="11 19" id="KW-0521">NADP</keyword>
<comment type="similarity">
    <text evidence="19">Belongs to the MurB family.</text>
</comment>
<reference evidence="21" key="1">
    <citation type="submission" date="2020-10" db="EMBL/GenBank/DDBJ databases">
        <authorList>
            <person name="Gilroy R."/>
        </authorList>
    </citation>
    <scope>NUCLEOTIDE SEQUENCE</scope>
    <source>
        <strain evidence="21">2478</strain>
    </source>
</reference>
<evidence type="ECO:0000256" key="7">
    <source>
        <dbReference type="ARBA" id="ARBA00022490"/>
    </source>
</evidence>
<comment type="function">
    <text evidence="2 19">Cell wall formation.</text>
</comment>
<feature type="active site" description="Proton donor" evidence="19">
    <location>
        <position position="271"/>
    </location>
</feature>
<keyword evidence="13 19" id="KW-0573">Peptidoglycan synthesis</keyword>
<dbReference type="InterPro" id="IPR016166">
    <property type="entry name" value="FAD-bd_PCMH"/>
</dbReference>
<proteinExistence type="inferred from homology"/>
<dbReference type="SUPFAM" id="SSF56176">
    <property type="entry name" value="FAD-binding/transporter-associated domain-like"/>
    <property type="match status" value="1"/>
</dbReference>
<dbReference type="EC" id="1.3.1.98" evidence="5 19"/>
<keyword evidence="7 19" id="KW-0963">Cytoplasm</keyword>
<dbReference type="GO" id="GO:0008762">
    <property type="term" value="F:UDP-N-acetylmuramate dehydrogenase activity"/>
    <property type="evidence" value="ECO:0007669"/>
    <property type="project" value="UniProtKB-UniRule"/>
</dbReference>
<protein>
    <recommendedName>
        <fullName evidence="6 19">UDP-N-acetylenolpyruvoylglucosamine reductase</fullName>
        <ecNumber evidence="5 19">1.3.1.98</ecNumber>
    </recommendedName>
    <alternativeName>
        <fullName evidence="17 19">UDP-N-acetylmuramate dehydrogenase</fullName>
    </alternativeName>
</protein>
<evidence type="ECO:0000256" key="15">
    <source>
        <dbReference type="ARBA" id="ARBA00023306"/>
    </source>
</evidence>
<keyword evidence="14 19" id="KW-0560">Oxidoreductase</keyword>
<evidence type="ECO:0000256" key="3">
    <source>
        <dbReference type="ARBA" id="ARBA00004496"/>
    </source>
</evidence>
<evidence type="ECO:0000256" key="8">
    <source>
        <dbReference type="ARBA" id="ARBA00022618"/>
    </source>
</evidence>
<dbReference type="InterPro" id="IPR006094">
    <property type="entry name" value="Oxid_FAD_bind_N"/>
</dbReference>
<evidence type="ECO:0000256" key="12">
    <source>
        <dbReference type="ARBA" id="ARBA00022960"/>
    </source>
</evidence>
<dbReference type="InterPro" id="IPR003170">
    <property type="entry name" value="MurB"/>
</dbReference>
<evidence type="ECO:0000256" key="18">
    <source>
        <dbReference type="ARBA" id="ARBA00048914"/>
    </source>
</evidence>
<feature type="active site" evidence="19">
    <location>
        <position position="375"/>
    </location>
</feature>
<evidence type="ECO:0000256" key="5">
    <source>
        <dbReference type="ARBA" id="ARBA00012518"/>
    </source>
</evidence>
<feature type="active site" evidence="19">
    <location>
        <position position="172"/>
    </location>
</feature>
<evidence type="ECO:0000256" key="10">
    <source>
        <dbReference type="ARBA" id="ARBA00022827"/>
    </source>
</evidence>
<keyword evidence="12 19" id="KW-0133">Cell shape</keyword>
<dbReference type="Gene3D" id="3.30.43.10">
    <property type="entry name" value="Uridine Diphospho-n-acetylenolpyruvylglucosamine Reductase, domain 2"/>
    <property type="match status" value="1"/>
</dbReference>
<evidence type="ECO:0000256" key="1">
    <source>
        <dbReference type="ARBA" id="ARBA00001974"/>
    </source>
</evidence>
<evidence type="ECO:0000313" key="21">
    <source>
        <dbReference type="EMBL" id="MBO8478534.1"/>
    </source>
</evidence>
<dbReference type="PANTHER" id="PTHR21071:SF4">
    <property type="entry name" value="UDP-N-ACETYLENOLPYRUVOYLGLUCOSAMINE REDUCTASE"/>
    <property type="match status" value="1"/>
</dbReference>
<dbReference type="GO" id="GO:0008360">
    <property type="term" value="P:regulation of cell shape"/>
    <property type="evidence" value="ECO:0007669"/>
    <property type="project" value="UniProtKB-KW"/>
</dbReference>
<dbReference type="GO" id="GO:0009252">
    <property type="term" value="P:peptidoglycan biosynthetic process"/>
    <property type="evidence" value="ECO:0007669"/>
    <property type="project" value="UniProtKB-UniRule"/>
</dbReference>
<gene>
    <name evidence="19 21" type="primary">murB</name>
    <name evidence="21" type="ORF">IAB80_06580</name>
</gene>
<dbReference type="GO" id="GO:0005829">
    <property type="term" value="C:cytosol"/>
    <property type="evidence" value="ECO:0007669"/>
    <property type="project" value="TreeGrafter"/>
</dbReference>
<evidence type="ECO:0000256" key="6">
    <source>
        <dbReference type="ARBA" id="ARBA00015188"/>
    </source>
</evidence>
<evidence type="ECO:0000313" key="22">
    <source>
        <dbReference type="Proteomes" id="UP000823771"/>
    </source>
</evidence>
<evidence type="ECO:0000256" key="16">
    <source>
        <dbReference type="ARBA" id="ARBA00023316"/>
    </source>
</evidence>
<dbReference type="NCBIfam" id="NF000755">
    <property type="entry name" value="PRK00046.1"/>
    <property type="match status" value="1"/>
</dbReference>
<evidence type="ECO:0000256" key="11">
    <source>
        <dbReference type="ARBA" id="ARBA00022857"/>
    </source>
</evidence>
<evidence type="ECO:0000256" key="17">
    <source>
        <dbReference type="ARBA" id="ARBA00031026"/>
    </source>
</evidence>
<dbReference type="InterPro" id="IPR016167">
    <property type="entry name" value="FAD-bd_PCMH_sub1"/>
</dbReference>
<keyword evidence="10 19" id="KW-0274">FAD</keyword>
<dbReference type="AlphaFoldDB" id="A0A9D9NLW0"/>
<dbReference type="GO" id="GO:0071555">
    <property type="term" value="P:cell wall organization"/>
    <property type="evidence" value="ECO:0007669"/>
    <property type="project" value="UniProtKB-KW"/>
</dbReference>
<dbReference type="HAMAP" id="MF_00037">
    <property type="entry name" value="MurB"/>
    <property type="match status" value="1"/>
</dbReference>
<keyword evidence="9 19" id="KW-0285">Flavoprotein</keyword>
<dbReference type="GO" id="GO:0051301">
    <property type="term" value="P:cell division"/>
    <property type="evidence" value="ECO:0007669"/>
    <property type="project" value="UniProtKB-KW"/>
</dbReference>
<evidence type="ECO:0000256" key="2">
    <source>
        <dbReference type="ARBA" id="ARBA00003921"/>
    </source>
</evidence>
<comment type="pathway">
    <text evidence="4 19">Cell wall biogenesis; peptidoglycan biosynthesis.</text>
</comment>
<evidence type="ECO:0000256" key="14">
    <source>
        <dbReference type="ARBA" id="ARBA00023002"/>
    </source>
</evidence>
<keyword evidence="16 19" id="KW-0961">Cell wall biogenesis/degradation</keyword>
<keyword evidence="15 19" id="KW-0131">Cell cycle</keyword>
<dbReference type="PROSITE" id="PS51387">
    <property type="entry name" value="FAD_PCMH"/>
    <property type="match status" value="1"/>
</dbReference>
<dbReference type="Pfam" id="PF02873">
    <property type="entry name" value="MurB_C"/>
    <property type="match status" value="1"/>
</dbReference>
<evidence type="ECO:0000256" key="9">
    <source>
        <dbReference type="ARBA" id="ARBA00022630"/>
    </source>
</evidence>
<name>A0A9D9NLW0_9BACT</name>
<comment type="subcellular location">
    <subcellularLocation>
        <location evidence="3 19">Cytoplasm</location>
    </subcellularLocation>
</comment>
<sequence length="379" mass="41325">MTVEYDKDLSRHNTFGLKVSCACYVEFGSEDELRKIYGAAGEFGFPQPFLHIGSGSNLLFTRDFPGTVFHSAIRFVRPLDSKEKRPGEDDVILVEVGSGVLWDDFCAWCADRGLWGPENLSGIPGEVGSAAVQNIGAYGVEVKDIVKEVRCLDVVTGEIRILPAKECRYGYRDSIFKDTAKGRYVVTSVVFMLSSTPAPRLEYGHVREAVEKVCGPVPVPASQGNSCSPGPDTQSETEWPEALTPGLVRGTVIGIRDSKLPDPSVTGNAGSFFKNPVVPKSSYSIVENYAKGRYGEGYSVPHFDMGSGFIKIPAAWLIEQCGWKGYLEGNVGVYEKQPLVIVNVTGKAVPDEIIALENKIVHSVSEKFGITLHPEVEHV</sequence>
<evidence type="ECO:0000256" key="4">
    <source>
        <dbReference type="ARBA" id="ARBA00004752"/>
    </source>
</evidence>
<dbReference type="PANTHER" id="PTHR21071">
    <property type="entry name" value="UDP-N-ACETYLENOLPYRUVOYLGLUCOSAMINE REDUCTASE"/>
    <property type="match status" value="1"/>
</dbReference>
<evidence type="ECO:0000256" key="13">
    <source>
        <dbReference type="ARBA" id="ARBA00022984"/>
    </source>
</evidence>
<dbReference type="InterPro" id="IPR016169">
    <property type="entry name" value="FAD-bd_PCMH_sub2"/>
</dbReference>
<dbReference type="GO" id="GO:0071949">
    <property type="term" value="F:FAD binding"/>
    <property type="evidence" value="ECO:0007669"/>
    <property type="project" value="InterPro"/>
</dbReference>
<keyword evidence="8 19" id="KW-0132">Cell division</keyword>